<dbReference type="RefSeq" id="WP_183468378.1">
    <property type="nucleotide sequence ID" value="NZ_JACHVU010000004.1"/>
</dbReference>
<keyword evidence="8" id="KW-1185">Reference proteome</keyword>
<dbReference type="PROSITE" id="PS50949">
    <property type="entry name" value="HTH_GNTR"/>
    <property type="match status" value="1"/>
</dbReference>
<gene>
    <name evidence="7" type="ORF">FHR72_002584</name>
</gene>
<dbReference type="InterPro" id="IPR036388">
    <property type="entry name" value="WH-like_DNA-bd_sf"/>
</dbReference>
<dbReference type="CDD" id="cd07377">
    <property type="entry name" value="WHTH_GntR"/>
    <property type="match status" value="1"/>
</dbReference>
<dbReference type="InterPro" id="IPR051446">
    <property type="entry name" value="HTH_trans_reg/aminotransferase"/>
</dbReference>
<feature type="domain" description="HTH gntR-type" evidence="6">
    <location>
        <begin position="3"/>
        <end position="71"/>
    </location>
</feature>
<dbReference type="CDD" id="cd00609">
    <property type="entry name" value="AAT_like"/>
    <property type="match status" value="1"/>
</dbReference>
<dbReference type="Gene3D" id="1.10.10.10">
    <property type="entry name" value="Winged helix-like DNA-binding domain superfamily/Winged helix DNA-binding domain"/>
    <property type="match status" value="1"/>
</dbReference>
<dbReference type="InterPro" id="IPR015424">
    <property type="entry name" value="PyrdxlP-dep_Trfase"/>
</dbReference>
<protein>
    <submittedName>
        <fullName evidence="7">DNA-binding transcriptional MocR family regulator</fullName>
    </submittedName>
</protein>
<comment type="caution">
    <text evidence="7">The sequence shown here is derived from an EMBL/GenBank/DDBJ whole genome shotgun (WGS) entry which is preliminary data.</text>
</comment>
<dbReference type="InterPro" id="IPR015422">
    <property type="entry name" value="PyrdxlP-dep_Trfase_small"/>
</dbReference>
<evidence type="ECO:0000313" key="7">
    <source>
        <dbReference type="EMBL" id="MBB2991111.1"/>
    </source>
</evidence>
<evidence type="ECO:0000256" key="3">
    <source>
        <dbReference type="ARBA" id="ARBA00023015"/>
    </source>
</evidence>
<dbReference type="Pfam" id="PF00392">
    <property type="entry name" value="GntR"/>
    <property type="match status" value="1"/>
</dbReference>
<dbReference type="InterPro" id="IPR004839">
    <property type="entry name" value="Aminotransferase_I/II_large"/>
</dbReference>
<dbReference type="Pfam" id="PF00155">
    <property type="entry name" value="Aminotran_1_2"/>
    <property type="match status" value="1"/>
</dbReference>
<dbReference type="GO" id="GO:0003677">
    <property type="term" value="F:DNA binding"/>
    <property type="evidence" value="ECO:0007669"/>
    <property type="project" value="UniProtKB-KW"/>
</dbReference>
<dbReference type="GO" id="GO:0030170">
    <property type="term" value="F:pyridoxal phosphate binding"/>
    <property type="evidence" value="ECO:0007669"/>
    <property type="project" value="InterPro"/>
</dbReference>
<organism evidence="7 8">
    <name type="scientific">Mycolicibacterium iranicum</name>
    <name type="common">Mycobacterium iranicum</name>
    <dbReference type="NCBI Taxonomy" id="912594"/>
    <lineage>
        <taxon>Bacteria</taxon>
        <taxon>Bacillati</taxon>
        <taxon>Actinomycetota</taxon>
        <taxon>Actinomycetes</taxon>
        <taxon>Mycobacteriales</taxon>
        <taxon>Mycobacteriaceae</taxon>
        <taxon>Mycolicibacterium</taxon>
    </lineage>
</organism>
<evidence type="ECO:0000313" key="8">
    <source>
        <dbReference type="Proteomes" id="UP000550501"/>
    </source>
</evidence>
<evidence type="ECO:0000256" key="2">
    <source>
        <dbReference type="ARBA" id="ARBA00022898"/>
    </source>
</evidence>
<dbReference type="Gene3D" id="3.90.1150.10">
    <property type="entry name" value="Aspartate Aminotransferase, domain 1"/>
    <property type="match status" value="1"/>
</dbReference>
<evidence type="ECO:0000259" key="6">
    <source>
        <dbReference type="PROSITE" id="PS50949"/>
    </source>
</evidence>
<keyword evidence="3" id="KW-0805">Transcription regulation</keyword>
<name>A0A839QFB1_MYCIR</name>
<accession>A0A839QFB1</accession>
<dbReference type="InterPro" id="IPR000524">
    <property type="entry name" value="Tscrpt_reg_HTH_GntR"/>
</dbReference>
<dbReference type="EMBL" id="JACHVU010000004">
    <property type="protein sequence ID" value="MBB2991111.1"/>
    <property type="molecule type" value="Genomic_DNA"/>
</dbReference>
<evidence type="ECO:0000256" key="5">
    <source>
        <dbReference type="ARBA" id="ARBA00023163"/>
    </source>
</evidence>
<keyword evidence="2" id="KW-0663">Pyridoxal phosphate</keyword>
<proteinExistence type="inferred from homology"/>
<dbReference type="Gene3D" id="3.40.640.10">
    <property type="entry name" value="Type I PLP-dependent aspartate aminotransferase-like (Major domain)"/>
    <property type="match status" value="1"/>
</dbReference>
<keyword evidence="4 7" id="KW-0238">DNA-binding</keyword>
<comment type="similarity">
    <text evidence="1">In the C-terminal section; belongs to the class-I pyridoxal-phosphate-dependent aminotransferase family.</text>
</comment>
<evidence type="ECO:0000256" key="1">
    <source>
        <dbReference type="ARBA" id="ARBA00005384"/>
    </source>
</evidence>
<dbReference type="InterPro" id="IPR015421">
    <property type="entry name" value="PyrdxlP-dep_Trfase_major"/>
</dbReference>
<sequence>MRIPRYSEVADDIAGRIRAGVLPAGTRLPTHRALATEHGIAVATATKVYRALTEAGMVVGEAGRGTYVRDVSGYAGLEMRRHTPVERVADLSFNQPLSPDQGDQLRRTLRELAAEGDLSALLMQEPPGGRTRGQAAVATYLLGHGIDVAPDNVVLTAGGQQGLDTVLGAVAAPGAVVAVDAVTYPGVKLVAAQRRLELAAVPSDTAGMALDHLERLCARRPVSVLYCTPTLHNPLGFVLGDEDRRRLAALARRHDVLIVEDAVYAFLEPGHTPLQALAPERTFYVGSVSKSMAPGIRFGYVVAPTRLRDTLIRSLRASSWGTSTLAVALATRWLTDGTAERLESSRREDAGERQRLATTELAGLQYHAHPASYLGWLTLPDEARHDVIARDLAEAGILVTTADAFATTKRIPNALRLALATPERADLILALREIASRIRQHMPAARPS</sequence>
<keyword evidence="5" id="KW-0804">Transcription</keyword>
<dbReference type="PANTHER" id="PTHR46577:SF1">
    <property type="entry name" value="HTH-TYPE TRANSCRIPTIONAL REGULATORY PROTEIN GABR"/>
    <property type="match status" value="1"/>
</dbReference>
<dbReference type="AlphaFoldDB" id="A0A839QFB1"/>
<dbReference type="SUPFAM" id="SSF46785">
    <property type="entry name" value="Winged helix' DNA-binding domain"/>
    <property type="match status" value="1"/>
</dbReference>
<dbReference type="InterPro" id="IPR036390">
    <property type="entry name" value="WH_DNA-bd_sf"/>
</dbReference>
<dbReference type="SUPFAM" id="SSF53383">
    <property type="entry name" value="PLP-dependent transferases"/>
    <property type="match status" value="1"/>
</dbReference>
<dbReference type="GO" id="GO:0003700">
    <property type="term" value="F:DNA-binding transcription factor activity"/>
    <property type="evidence" value="ECO:0007669"/>
    <property type="project" value="InterPro"/>
</dbReference>
<dbReference type="SMART" id="SM00345">
    <property type="entry name" value="HTH_GNTR"/>
    <property type="match status" value="1"/>
</dbReference>
<reference evidence="7 8" key="1">
    <citation type="submission" date="2020-08" db="EMBL/GenBank/DDBJ databases">
        <title>The Agave Microbiome: Exploring the role of microbial communities in plant adaptations to desert environments.</title>
        <authorList>
            <person name="Partida-Martinez L.P."/>
        </authorList>
    </citation>
    <scope>NUCLEOTIDE SEQUENCE [LARGE SCALE GENOMIC DNA]</scope>
    <source>
        <strain evidence="7 8">AT2.18</strain>
    </source>
</reference>
<dbReference type="Proteomes" id="UP000550501">
    <property type="component" value="Unassembled WGS sequence"/>
</dbReference>
<evidence type="ECO:0000256" key="4">
    <source>
        <dbReference type="ARBA" id="ARBA00023125"/>
    </source>
</evidence>
<dbReference type="PANTHER" id="PTHR46577">
    <property type="entry name" value="HTH-TYPE TRANSCRIPTIONAL REGULATORY PROTEIN GABR"/>
    <property type="match status" value="1"/>
</dbReference>